<dbReference type="EMBL" id="BMAW01098640">
    <property type="protein sequence ID" value="GFS85872.1"/>
    <property type="molecule type" value="Genomic_DNA"/>
</dbReference>
<dbReference type="PROSITE" id="PS50835">
    <property type="entry name" value="IG_LIKE"/>
    <property type="match status" value="1"/>
</dbReference>
<dbReference type="AlphaFoldDB" id="A0A8X6MZ57"/>
<gene>
    <name evidence="2" type="primary">Dscam2_44</name>
    <name evidence="2" type="ORF">NPIL_346651</name>
</gene>
<dbReference type="SMART" id="SM00408">
    <property type="entry name" value="IGc2"/>
    <property type="match status" value="1"/>
</dbReference>
<accession>A0A8X6MZ57</accession>
<dbReference type="InterPro" id="IPR003598">
    <property type="entry name" value="Ig_sub2"/>
</dbReference>
<proteinExistence type="predicted"/>
<keyword evidence="3" id="KW-1185">Reference proteome</keyword>
<dbReference type="Pfam" id="PF13927">
    <property type="entry name" value="Ig_3"/>
    <property type="match status" value="1"/>
</dbReference>
<dbReference type="InterPro" id="IPR007110">
    <property type="entry name" value="Ig-like_dom"/>
</dbReference>
<dbReference type="InterPro" id="IPR013783">
    <property type="entry name" value="Ig-like_fold"/>
</dbReference>
<evidence type="ECO:0000259" key="1">
    <source>
        <dbReference type="PROSITE" id="PS50835"/>
    </source>
</evidence>
<evidence type="ECO:0000313" key="2">
    <source>
        <dbReference type="EMBL" id="GFS85872.1"/>
    </source>
</evidence>
<name>A0A8X6MZ57_NEPPI</name>
<dbReference type="SUPFAM" id="SSF48726">
    <property type="entry name" value="Immunoglobulin"/>
    <property type="match status" value="1"/>
</dbReference>
<evidence type="ECO:0000313" key="3">
    <source>
        <dbReference type="Proteomes" id="UP000887013"/>
    </source>
</evidence>
<sequence length="297" mass="33880">MFGILLESHSKDQSNGYHLETYYQSLAYPRYRFTAGSQWTLLKFLWPKQLRAINTSALITPDLAVATSSPERRGPFFTVEPDSKVEFMNSSGAAIACSSQGNPTPQITWIKKDGTVVTDVTGLRHVRPDGTLVFQPFRAEEYRQDVHSAIYRCVARNVVGAIASKDVSVRAEPHFILPCRLTYPGSAPEAKEIRRQIKVEDGRGGLRKQNKRRKKVELSSTYSSKQIRSLQTIPKRRQPVYKRNVRRKEAEWLVCSTGFEGTFKFCLLLSPFNVYVILCFYAFFTENVCDIVDWYGV</sequence>
<dbReference type="Gene3D" id="2.60.40.10">
    <property type="entry name" value="Immunoglobulins"/>
    <property type="match status" value="1"/>
</dbReference>
<dbReference type="InterPro" id="IPR036179">
    <property type="entry name" value="Ig-like_dom_sf"/>
</dbReference>
<organism evidence="2 3">
    <name type="scientific">Nephila pilipes</name>
    <name type="common">Giant wood spider</name>
    <name type="synonym">Nephila maculata</name>
    <dbReference type="NCBI Taxonomy" id="299642"/>
    <lineage>
        <taxon>Eukaryota</taxon>
        <taxon>Metazoa</taxon>
        <taxon>Ecdysozoa</taxon>
        <taxon>Arthropoda</taxon>
        <taxon>Chelicerata</taxon>
        <taxon>Arachnida</taxon>
        <taxon>Araneae</taxon>
        <taxon>Araneomorphae</taxon>
        <taxon>Entelegynae</taxon>
        <taxon>Araneoidea</taxon>
        <taxon>Nephilidae</taxon>
        <taxon>Nephila</taxon>
    </lineage>
</organism>
<feature type="domain" description="Ig-like" evidence="1">
    <location>
        <begin position="75"/>
        <end position="168"/>
    </location>
</feature>
<dbReference type="OrthoDB" id="5969272at2759"/>
<protein>
    <submittedName>
        <fullName evidence="2">Down syndrome cell adhesion molecule-like protein Dscam2</fullName>
    </submittedName>
</protein>
<reference evidence="2" key="1">
    <citation type="submission" date="2020-08" db="EMBL/GenBank/DDBJ databases">
        <title>Multicomponent nature underlies the extraordinary mechanical properties of spider dragline silk.</title>
        <authorList>
            <person name="Kono N."/>
            <person name="Nakamura H."/>
            <person name="Mori M."/>
            <person name="Yoshida Y."/>
            <person name="Ohtoshi R."/>
            <person name="Malay A.D."/>
            <person name="Moran D.A.P."/>
            <person name="Tomita M."/>
            <person name="Numata K."/>
            <person name="Arakawa K."/>
        </authorList>
    </citation>
    <scope>NUCLEOTIDE SEQUENCE</scope>
</reference>
<dbReference type="Proteomes" id="UP000887013">
    <property type="component" value="Unassembled WGS sequence"/>
</dbReference>
<comment type="caution">
    <text evidence="2">The sequence shown here is derived from an EMBL/GenBank/DDBJ whole genome shotgun (WGS) entry which is preliminary data.</text>
</comment>